<accession>A0A504JKR9</accession>
<dbReference type="InterPro" id="IPR011659">
    <property type="entry name" value="WD40"/>
</dbReference>
<dbReference type="Gene3D" id="2.120.10.30">
    <property type="entry name" value="TolB, C-terminal domain"/>
    <property type="match status" value="1"/>
</dbReference>
<dbReference type="SUPFAM" id="SSF82171">
    <property type="entry name" value="DPP6 N-terminal domain-like"/>
    <property type="match status" value="1"/>
</dbReference>
<dbReference type="EMBL" id="VFWZ01000001">
    <property type="protein sequence ID" value="TPN88945.1"/>
    <property type="molecule type" value="Genomic_DNA"/>
</dbReference>
<dbReference type="Proteomes" id="UP000315540">
    <property type="component" value="Unassembled WGS sequence"/>
</dbReference>
<dbReference type="PROSITE" id="PS51257">
    <property type="entry name" value="PROKAR_LIPOPROTEIN"/>
    <property type="match status" value="1"/>
</dbReference>
<dbReference type="InterPro" id="IPR011042">
    <property type="entry name" value="6-blade_b-propeller_TolB-like"/>
</dbReference>
<dbReference type="AlphaFoldDB" id="A0A504JKR9"/>
<name>A0A504JKR9_9FLAO</name>
<dbReference type="OrthoDB" id="9815657at2"/>
<sequence>MKSCLPMTIIYLSLLFSSLIISCSNSDSENIDDDLESTQKVNGDLEGRLFIGGDGEGWILDISTGIYNRIPGVDWENKNGTYHALADFSASSIAYNGNEFLTKITKCQKAGDDPLSGYDDCLVIYGVDGTQKQGNHLFEDILGEPKLSRDGQLMAFFYDHDKSDIDPALVIISRDFEPISAISSPGFNVSPSLSWLPDNRIVYDRQQSIYITNNKNTVGTPIVTFDENQGQPKQVTVSLDGKKIAFILQTDATFRTRTATPWIINIDGSGLRQLAQVEAGRRPSFENLAWSPDGKYIFFTHGHVAAATTTDLGLIGGGYVIPSDSNNLVLNDDHPDIIHIRSYFAMKQGRSNVELTTDFSVKEGTVAWIP</sequence>
<keyword evidence="1" id="KW-0732">Signal</keyword>
<proteinExistence type="predicted"/>
<evidence type="ECO:0000313" key="2">
    <source>
        <dbReference type="EMBL" id="TPN88945.1"/>
    </source>
</evidence>
<reference evidence="2 3" key="1">
    <citation type="submission" date="2019-06" db="EMBL/GenBank/DDBJ databases">
        <authorList>
            <person name="Meng X."/>
        </authorList>
    </citation>
    <scope>NUCLEOTIDE SEQUENCE [LARGE SCALE GENOMIC DNA]</scope>
    <source>
        <strain evidence="2 3">M625</strain>
    </source>
</reference>
<comment type="caution">
    <text evidence="2">The sequence shown here is derived from an EMBL/GenBank/DDBJ whole genome shotgun (WGS) entry which is preliminary data.</text>
</comment>
<feature type="signal peptide" evidence="1">
    <location>
        <begin position="1"/>
        <end position="26"/>
    </location>
</feature>
<dbReference type="Pfam" id="PF07676">
    <property type="entry name" value="PD40"/>
    <property type="match status" value="1"/>
</dbReference>
<feature type="chain" id="PRO_5021498213" evidence="1">
    <location>
        <begin position="27"/>
        <end position="370"/>
    </location>
</feature>
<keyword evidence="3" id="KW-1185">Reference proteome</keyword>
<organism evidence="2 3">
    <name type="scientific">Aquimarina algicola</name>
    <dbReference type="NCBI Taxonomy" id="2589995"/>
    <lineage>
        <taxon>Bacteria</taxon>
        <taxon>Pseudomonadati</taxon>
        <taxon>Bacteroidota</taxon>
        <taxon>Flavobacteriia</taxon>
        <taxon>Flavobacteriales</taxon>
        <taxon>Flavobacteriaceae</taxon>
        <taxon>Aquimarina</taxon>
    </lineage>
</organism>
<gene>
    <name evidence="2" type="ORF">FHK87_01635</name>
</gene>
<evidence type="ECO:0000313" key="3">
    <source>
        <dbReference type="Proteomes" id="UP000315540"/>
    </source>
</evidence>
<evidence type="ECO:0000256" key="1">
    <source>
        <dbReference type="SAM" id="SignalP"/>
    </source>
</evidence>
<protein>
    <submittedName>
        <fullName evidence="2">Uncharacterized protein</fullName>
    </submittedName>
</protein>